<gene>
    <name evidence="7" type="ORF">PH586_02105</name>
</gene>
<feature type="transmembrane region" description="Helical" evidence="4">
    <location>
        <begin position="337"/>
        <end position="358"/>
    </location>
</feature>
<dbReference type="PANTHER" id="PTHR34219">
    <property type="entry name" value="IRON-REGULATED INNER MEMBRANE PROTEIN-RELATED"/>
    <property type="match status" value="1"/>
</dbReference>
<keyword evidence="3" id="KW-0813">Transport</keyword>
<evidence type="ECO:0000259" key="5">
    <source>
        <dbReference type="PROSITE" id="PS50902"/>
    </source>
</evidence>
<dbReference type="SUPFAM" id="SSF52218">
    <property type="entry name" value="Flavoproteins"/>
    <property type="match status" value="1"/>
</dbReference>
<evidence type="ECO:0000256" key="2">
    <source>
        <dbReference type="ARBA" id="ARBA00022643"/>
    </source>
</evidence>
<feature type="transmembrane region" description="Helical" evidence="4">
    <location>
        <begin position="186"/>
        <end position="210"/>
    </location>
</feature>
<dbReference type="CDD" id="cd06200">
    <property type="entry name" value="SiR_like1"/>
    <property type="match status" value="1"/>
</dbReference>
<dbReference type="Pfam" id="PF00175">
    <property type="entry name" value="NAD_binding_1"/>
    <property type="match status" value="1"/>
</dbReference>
<name>A0ABT4X9W7_9PSED</name>
<keyword evidence="8" id="KW-1185">Reference proteome</keyword>
<feature type="domain" description="FAD-binding FR-type" evidence="6">
    <location>
        <begin position="534"/>
        <end position="701"/>
    </location>
</feature>
<keyword evidence="1" id="KW-0285">Flavoprotein</keyword>
<dbReference type="Pfam" id="PF03929">
    <property type="entry name" value="PepSY_TM"/>
    <property type="match status" value="1"/>
</dbReference>
<dbReference type="PRINTS" id="PR00371">
    <property type="entry name" value="FPNCR"/>
</dbReference>
<dbReference type="InterPro" id="IPR029039">
    <property type="entry name" value="Flavoprotein-like_sf"/>
</dbReference>
<keyword evidence="4" id="KW-0472">Membrane</keyword>
<dbReference type="InterPro" id="IPR005625">
    <property type="entry name" value="PepSY-ass_TM"/>
</dbReference>
<feature type="transmembrane region" description="Helical" evidence="4">
    <location>
        <begin position="12"/>
        <end position="33"/>
    </location>
</feature>
<dbReference type="Gene3D" id="3.40.50.80">
    <property type="entry name" value="Nucleotide-binding domain of ferredoxin-NADP reductase (FNR) module"/>
    <property type="match status" value="1"/>
</dbReference>
<dbReference type="Gene3D" id="1.20.990.10">
    <property type="entry name" value="NADPH-cytochrome p450 Reductase, Chain A, domain 3"/>
    <property type="match status" value="1"/>
</dbReference>
<dbReference type="Pfam" id="PF00258">
    <property type="entry name" value="Flavodoxin_1"/>
    <property type="match status" value="1"/>
</dbReference>
<evidence type="ECO:0000256" key="4">
    <source>
        <dbReference type="SAM" id="Phobius"/>
    </source>
</evidence>
<evidence type="ECO:0000259" key="6">
    <source>
        <dbReference type="PROSITE" id="PS51384"/>
    </source>
</evidence>
<dbReference type="PRINTS" id="PR00369">
    <property type="entry name" value="FLAVODOXIN"/>
</dbReference>
<dbReference type="Gene3D" id="2.40.30.10">
    <property type="entry name" value="Translation factors"/>
    <property type="match status" value="1"/>
</dbReference>
<dbReference type="EMBL" id="JAQJZJ010000001">
    <property type="protein sequence ID" value="MDA7085181.1"/>
    <property type="molecule type" value="Genomic_DNA"/>
</dbReference>
<organism evidence="7 8">
    <name type="scientific">Pseudomonas aestuarii</name>
    <dbReference type="NCBI Taxonomy" id="3018340"/>
    <lineage>
        <taxon>Bacteria</taxon>
        <taxon>Pseudomonadati</taxon>
        <taxon>Pseudomonadota</taxon>
        <taxon>Gammaproteobacteria</taxon>
        <taxon>Pseudomonadales</taxon>
        <taxon>Pseudomonadaceae</taxon>
        <taxon>Pseudomonas</taxon>
    </lineage>
</organism>
<evidence type="ECO:0000313" key="7">
    <source>
        <dbReference type="EMBL" id="MDA7085181.1"/>
    </source>
</evidence>
<dbReference type="RefSeq" id="WP_271346116.1">
    <property type="nucleotide sequence ID" value="NZ_JAQJZJ010000001.1"/>
</dbReference>
<evidence type="ECO:0000256" key="3">
    <source>
        <dbReference type="ARBA" id="ARBA00022982"/>
    </source>
</evidence>
<keyword evidence="4" id="KW-1133">Transmembrane helix</keyword>
<dbReference type="SUPFAM" id="SSF52343">
    <property type="entry name" value="Ferredoxin reductase-like, C-terminal NADP-linked domain"/>
    <property type="match status" value="1"/>
</dbReference>
<dbReference type="PANTHER" id="PTHR34219:SF3">
    <property type="entry name" value="BLL7967 PROTEIN"/>
    <property type="match status" value="1"/>
</dbReference>
<keyword evidence="2" id="KW-0288">FMN</keyword>
<dbReference type="InterPro" id="IPR039261">
    <property type="entry name" value="FNR_nucleotide-bd"/>
</dbReference>
<dbReference type="InterPro" id="IPR008254">
    <property type="entry name" value="Flavodoxin/NO_synth"/>
</dbReference>
<dbReference type="PROSITE" id="PS51384">
    <property type="entry name" value="FAD_FR"/>
    <property type="match status" value="1"/>
</dbReference>
<dbReference type="SUPFAM" id="SSF63380">
    <property type="entry name" value="Riboflavin synthase domain-like"/>
    <property type="match status" value="1"/>
</dbReference>
<feature type="domain" description="Flavodoxin-like" evidence="5">
    <location>
        <begin position="384"/>
        <end position="521"/>
    </location>
</feature>
<dbReference type="InterPro" id="IPR017938">
    <property type="entry name" value="Riboflavin_synthase-like_b-brl"/>
</dbReference>
<dbReference type="InterPro" id="IPR023173">
    <property type="entry name" value="NADPH_Cyt_P450_Rdtase_alpha"/>
</dbReference>
<dbReference type="InterPro" id="IPR001433">
    <property type="entry name" value="OxRdtase_FAD/NAD-bd"/>
</dbReference>
<keyword evidence="4" id="KW-0812">Transmembrane</keyword>
<dbReference type="InterPro" id="IPR017927">
    <property type="entry name" value="FAD-bd_FR_type"/>
</dbReference>
<keyword evidence="3" id="KW-0249">Electron transport</keyword>
<evidence type="ECO:0000313" key="8">
    <source>
        <dbReference type="Proteomes" id="UP001212042"/>
    </source>
</evidence>
<protein>
    <submittedName>
        <fullName evidence="7">Sulfite reductase flavoprotein subunit alpha</fullName>
    </submittedName>
</protein>
<sequence length="840" mass="91814">MVKNALFQLHWLFGISAGLVLALMGLTGAAYSFQDELLRALNPEVLRVEVRDGGVLPADVLLPKIEAASQQRVLRLNVEAAADLPGRVMFAPPPGQRRGQSRYFDPYSGELLGEPRGQGFFELMLELHRFLALGEYGKQITAASTLALIFFCLSGLYLRWPRQALNWRAWLTLDWAKRGRGFNWDLHAVAGTWCLAFYLCAALTGLYWSYDWYREGLTDLLSSEPAGKPREHGGRPAAGAVPLVNYPALWGGLQQAAGAQLTGYSLRLPTAAGQPATVFYLRDDAPHERAFNQLALDPLSGAPGQHKRYREQALGDQLLASVYALHVGSYFGLAGRILMLLASLSMPLFAITGWLLYLDRRRKKRAALAARKALSPMGAGARDWLIGFASQSGFAEQLAWQTAGQLQAAGLAVDVQPLARLDEQRLRQAQHALFVLSTCGDGEAPDSARGFERKLLGQALALPHLRYAMLALGDRQYRHFCGFALRVQDWLGRQGARSLFEPVQVDAGDARALANWQRQLSQLTGVQATTDTGNVYGLWTLHQRELLNPGSQGAPTYLIGLRGEPAADWLAGDILQVLPRQADAVVRAWLQRFGLDGDQPVHLDGMRQSLAQALASRQLPESFAHLLGLHAQALLEALAPLAPRDYSIASLPSDGVLELIVRQQRQGDGSLGLGSGWLTAHAPLHSQLLARVRRNSAFHAPADERPLILIGNGSGLAGLRSLLKARIAAGHRRNWLLFGERNVAHDFYCQGELQGWLASGELARLDLAFSRDQAHKRYVQDCLGEAAEQLHGWLAAGAAVYVCGSLAGMAAGVDAVLHDVLGAAGVRELTEQGRYRRDLY</sequence>
<dbReference type="PROSITE" id="PS50902">
    <property type="entry name" value="FLAVODOXIN_LIKE"/>
    <property type="match status" value="1"/>
</dbReference>
<comment type="caution">
    <text evidence="7">The sequence shown here is derived from an EMBL/GenBank/DDBJ whole genome shotgun (WGS) entry which is preliminary data.</text>
</comment>
<reference evidence="7 8" key="1">
    <citation type="submission" date="2023-01" db="EMBL/GenBank/DDBJ databases">
        <title>Pseudomonas SA3-5T sp. nov., isolated from tidal flat sediment.</title>
        <authorList>
            <person name="Kim H.S."/>
            <person name="Kim J.-S."/>
            <person name="Suh M.K."/>
            <person name="Eom M.K."/>
            <person name="Lee J.-S."/>
        </authorList>
    </citation>
    <scope>NUCLEOTIDE SEQUENCE [LARGE SCALE GENOMIC DNA]</scope>
    <source>
        <strain evidence="7 8">SA3-5</strain>
    </source>
</reference>
<dbReference type="InterPro" id="IPR001094">
    <property type="entry name" value="Flavdoxin-like"/>
</dbReference>
<dbReference type="Proteomes" id="UP001212042">
    <property type="component" value="Unassembled WGS sequence"/>
</dbReference>
<dbReference type="InterPro" id="IPR001709">
    <property type="entry name" value="Flavoprot_Pyr_Nucl_cyt_Rdtase"/>
</dbReference>
<evidence type="ECO:0000256" key="1">
    <source>
        <dbReference type="ARBA" id="ARBA00022630"/>
    </source>
</evidence>
<accession>A0ABT4X9W7</accession>
<proteinExistence type="predicted"/>
<dbReference type="Gene3D" id="3.40.50.360">
    <property type="match status" value="1"/>
</dbReference>
<feature type="transmembrane region" description="Helical" evidence="4">
    <location>
        <begin position="140"/>
        <end position="158"/>
    </location>
</feature>